<proteinExistence type="predicted"/>
<organism evidence="2 3">
    <name type="scientific">Romanomermis culicivorax</name>
    <name type="common">Nematode worm</name>
    <dbReference type="NCBI Taxonomy" id="13658"/>
    <lineage>
        <taxon>Eukaryota</taxon>
        <taxon>Metazoa</taxon>
        <taxon>Ecdysozoa</taxon>
        <taxon>Nematoda</taxon>
        <taxon>Enoplea</taxon>
        <taxon>Dorylaimia</taxon>
        <taxon>Mermithida</taxon>
        <taxon>Mermithoidea</taxon>
        <taxon>Mermithidae</taxon>
        <taxon>Romanomermis</taxon>
    </lineage>
</organism>
<dbReference type="Proteomes" id="UP000887565">
    <property type="component" value="Unplaced"/>
</dbReference>
<evidence type="ECO:0000313" key="3">
    <source>
        <dbReference type="WBParaSite" id="nRc.2.0.1.t23991-RA"/>
    </source>
</evidence>
<protein>
    <submittedName>
        <fullName evidence="3">Uncharacterized protein</fullName>
    </submittedName>
</protein>
<feature type="compositionally biased region" description="Polar residues" evidence="1">
    <location>
        <begin position="53"/>
        <end position="64"/>
    </location>
</feature>
<feature type="region of interest" description="Disordered" evidence="1">
    <location>
        <begin position="53"/>
        <end position="83"/>
    </location>
</feature>
<reference evidence="3" key="1">
    <citation type="submission" date="2022-11" db="UniProtKB">
        <authorList>
            <consortium name="WormBaseParasite"/>
        </authorList>
    </citation>
    <scope>IDENTIFICATION</scope>
</reference>
<accession>A0A915JEI6</accession>
<dbReference type="WBParaSite" id="nRc.2.0.1.t23991-RA">
    <property type="protein sequence ID" value="nRc.2.0.1.t23991-RA"/>
    <property type="gene ID" value="nRc.2.0.1.g23991"/>
</dbReference>
<evidence type="ECO:0000256" key="1">
    <source>
        <dbReference type="SAM" id="MobiDB-lite"/>
    </source>
</evidence>
<name>A0A915JEI6_ROMCU</name>
<sequence length="128" mass="13298">MYIHHHSTGGGTFSVRRSASDGRQRLQICHSPPFHVPVESAETSALRAMMQDSQAARSRRNSGQVAAASPSAISTARSGGGGVLSSVPSTLTAAASRIGSKSLSTTPTRELLAGTSPSRYEFVAQKTA</sequence>
<feature type="compositionally biased region" description="Polar residues" evidence="1">
    <location>
        <begin position="99"/>
        <end position="108"/>
    </location>
</feature>
<keyword evidence="2" id="KW-1185">Reference proteome</keyword>
<feature type="region of interest" description="Disordered" evidence="1">
    <location>
        <begin position="95"/>
        <end position="116"/>
    </location>
</feature>
<dbReference type="AlphaFoldDB" id="A0A915JEI6"/>
<evidence type="ECO:0000313" key="2">
    <source>
        <dbReference type="Proteomes" id="UP000887565"/>
    </source>
</evidence>